<organism evidence="1 2">
    <name type="scientific">Lederbergia citrea</name>
    <dbReference type="NCBI Taxonomy" id="2833581"/>
    <lineage>
        <taxon>Bacteria</taxon>
        <taxon>Bacillati</taxon>
        <taxon>Bacillota</taxon>
        <taxon>Bacilli</taxon>
        <taxon>Bacillales</taxon>
        <taxon>Bacillaceae</taxon>
        <taxon>Lederbergia</taxon>
    </lineage>
</organism>
<keyword evidence="1" id="KW-0863">Zinc-finger</keyword>
<keyword evidence="1" id="KW-0479">Metal-binding</keyword>
<protein>
    <submittedName>
        <fullName evidence="1">Zinc-finger domain-containing protein</fullName>
    </submittedName>
</protein>
<accession>A0A942UNU3</accession>
<keyword evidence="2" id="KW-1185">Reference proteome</keyword>
<evidence type="ECO:0000313" key="1">
    <source>
        <dbReference type="EMBL" id="MBS4222143.1"/>
    </source>
</evidence>
<sequence length="65" mass="7549">MNRSKIIKEIDDLLSLYCEGCFLRLHFRKTYGNTHAHQFCIKECTVGENLQVKGKYLINEAASKK</sequence>
<dbReference type="AlphaFoldDB" id="A0A942UNU3"/>
<reference evidence="1 2" key="1">
    <citation type="submission" date="2021-05" db="EMBL/GenBank/DDBJ databases">
        <title>Novel Bacillus species.</title>
        <authorList>
            <person name="Liu G."/>
        </authorList>
    </citation>
    <scope>NUCLEOTIDE SEQUENCE [LARGE SCALE GENOMIC DNA]</scope>
    <source>
        <strain evidence="1 2">FJAT-49682</strain>
    </source>
</reference>
<gene>
    <name evidence="1" type="ORF">KHA91_05150</name>
</gene>
<dbReference type="RefSeq" id="WP_213097111.1">
    <property type="nucleotide sequence ID" value="NZ_JAGYPH010000001.1"/>
</dbReference>
<comment type="caution">
    <text evidence="1">The sequence shown here is derived from an EMBL/GenBank/DDBJ whole genome shotgun (WGS) entry which is preliminary data.</text>
</comment>
<keyword evidence="1" id="KW-0862">Zinc</keyword>
<evidence type="ECO:0000313" key="2">
    <source>
        <dbReference type="Proteomes" id="UP000676456"/>
    </source>
</evidence>
<dbReference type="InterPro" id="IPR019718">
    <property type="entry name" value="DUF2602"/>
</dbReference>
<proteinExistence type="predicted"/>
<dbReference type="Pfam" id="PF10782">
    <property type="entry name" value="zf-C2HCIx2C"/>
    <property type="match status" value="1"/>
</dbReference>
<dbReference type="GO" id="GO:0008270">
    <property type="term" value="F:zinc ion binding"/>
    <property type="evidence" value="ECO:0007669"/>
    <property type="project" value="UniProtKB-KW"/>
</dbReference>
<dbReference type="Proteomes" id="UP000676456">
    <property type="component" value="Unassembled WGS sequence"/>
</dbReference>
<name>A0A942UNU3_9BACI</name>
<dbReference type="EMBL" id="JAGYPN010000001">
    <property type="protein sequence ID" value="MBS4222143.1"/>
    <property type="molecule type" value="Genomic_DNA"/>
</dbReference>